<name>A0A5D0RFZ5_9FLAO</name>
<dbReference type="SUPFAM" id="SSF56925">
    <property type="entry name" value="OMPA-like"/>
    <property type="match status" value="1"/>
</dbReference>
<feature type="chain" id="PRO_5022699239" evidence="1">
    <location>
        <begin position="21"/>
        <end position="169"/>
    </location>
</feature>
<dbReference type="InterPro" id="IPR011250">
    <property type="entry name" value="OMP/PagP_B-barrel"/>
</dbReference>
<reference evidence="2 3" key="1">
    <citation type="submission" date="2019-08" db="EMBL/GenBank/DDBJ databases">
        <title>Genomes of Antarctic Bizionia species.</title>
        <authorList>
            <person name="Bowman J.P."/>
        </authorList>
    </citation>
    <scope>NUCLEOTIDE SEQUENCE [LARGE SCALE GENOMIC DNA]</scope>
    <source>
        <strain evidence="2 3">ADA-4</strain>
    </source>
</reference>
<dbReference type="OrthoDB" id="1492374at2"/>
<dbReference type="EMBL" id="VSKK01000001">
    <property type="protein sequence ID" value="TYB79841.1"/>
    <property type="molecule type" value="Genomic_DNA"/>
</dbReference>
<comment type="caution">
    <text evidence="2">The sequence shown here is derived from an EMBL/GenBank/DDBJ whole genome shotgun (WGS) entry which is preliminary data.</text>
</comment>
<dbReference type="RefSeq" id="WP_148403569.1">
    <property type="nucleotide sequence ID" value="NZ_VSKK01000001.1"/>
</dbReference>
<proteinExistence type="predicted"/>
<evidence type="ECO:0000256" key="1">
    <source>
        <dbReference type="SAM" id="SignalP"/>
    </source>
</evidence>
<evidence type="ECO:0000313" key="2">
    <source>
        <dbReference type="EMBL" id="TYB79841.1"/>
    </source>
</evidence>
<sequence>MKKLFMMAAIAAFGVSTSFAQNSFKVGANFALPIGDAGDYSSFSIGLDAAYLFEVSEKFQVGPAIGFTNAFGKTESVTILGNTLDFDYDDVQFVPIAAAARFMATEKFYLGADLGYALGVNDGNDGGFYYRPKVGYNFTDMIGANISYTGISADGGDFSTIGLGIEFSL</sequence>
<dbReference type="AlphaFoldDB" id="A0A5D0RFZ5"/>
<keyword evidence="1" id="KW-0732">Signal</keyword>
<keyword evidence="3" id="KW-1185">Reference proteome</keyword>
<dbReference type="Proteomes" id="UP000323720">
    <property type="component" value="Unassembled WGS sequence"/>
</dbReference>
<accession>A0A5D0RFZ5</accession>
<protein>
    <submittedName>
        <fullName evidence="2">Outer membrane beta-barrel protein</fullName>
    </submittedName>
</protein>
<evidence type="ECO:0000313" key="3">
    <source>
        <dbReference type="Proteomes" id="UP000323720"/>
    </source>
</evidence>
<feature type="signal peptide" evidence="1">
    <location>
        <begin position="1"/>
        <end position="20"/>
    </location>
</feature>
<gene>
    <name evidence="2" type="ORF">ES674_08870</name>
</gene>
<organism evidence="2 3">
    <name type="scientific">Bizionia myxarmorum</name>
    <dbReference type="NCBI Taxonomy" id="291186"/>
    <lineage>
        <taxon>Bacteria</taxon>
        <taxon>Pseudomonadati</taxon>
        <taxon>Bacteroidota</taxon>
        <taxon>Flavobacteriia</taxon>
        <taxon>Flavobacteriales</taxon>
        <taxon>Flavobacteriaceae</taxon>
        <taxon>Bizionia</taxon>
    </lineage>
</organism>